<dbReference type="PANTHER" id="PTHR43169:SF2">
    <property type="entry name" value="NAD_GMP SYNTHASE DOMAIN-CONTAINING PROTEIN"/>
    <property type="match status" value="1"/>
</dbReference>
<dbReference type="GO" id="GO:0016783">
    <property type="term" value="F:sulfurtransferase activity"/>
    <property type="evidence" value="ECO:0007669"/>
    <property type="project" value="InterPro"/>
</dbReference>
<organism evidence="2">
    <name type="scientific">marine metagenome</name>
    <dbReference type="NCBI Taxonomy" id="408172"/>
    <lineage>
        <taxon>unclassified sequences</taxon>
        <taxon>metagenomes</taxon>
        <taxon>ecological metagenomes</taxon>
    </lineage>
</organism>
<dbReference type="NCBIfam" id="TIGR00268">
    <property type="entry name" value="ATP-dependent sacrificial sulfur transferase LarE"/>
    <property type="match status" value="1"/>
</dbReference>
<evidence type="ECO:0000259" key="1">
    <source>
        <dbReference type="Pfam" id="PF02540"/>
    </source>
</evidence>
<dbReference type="InterPro" id="IPR014729">
    <property type="entry name" value="Rossmann-like_a/b/a_fold"/>
</dbReference>
<dbReference type="Pfam" id="PF02540">
    <property type="entry name" value="NAD_synthase"/>
    <property type="match status" value="1"/>
</dbReference>
<proteinExistence type="predicted"/>
<dbReference type="AlphaFoldDB" id="A0A382MCK1"/>
<sequence>MSTDTNKSQLTNTSAKMESLKDILREMGSVIVAYSGGVDSAFLAATAHQVLADRALAVTAESPSLAPSELREAVALAQKLGLNHRIIKTGEVERADYLANTPNRCFFCKDELYSHISKLVESDSYAWVTNGTNTDDLGDFRPGLDAAKQYGVRSPLVEAELTKVEIRSLSKDMDMPTWDKPAQACLSSRIPYGTPVSVEALTRIAKAEEFLRGLGIGQLRVRHHGTVARIEATPADFPALLDEDTRKNIGQYFRSIGYAYVTLDLEGFRSGSMNEVLASKIKNQSASKAKPKAS</sequence>
<dbReference type="InterPro" id="IPR022310">
    <property type="entry name" value="NAD/GMP_synthase"/>
</dbReference>
<evidence type="ECO:0000313" key="2">
    <source>
        <dbReference type="EMBL" id="SVC45437.1"/>
    </source>
</evidence>
<gene>
    <name evidence="2" type="ORF">METZ01_LOCUS298291</name>
</gene>
<dbReference type="GO" id="GO:0006163">
    <property type="term" value="P:purine nucleotide metabolic process"/>
    <property type="evidence" value="ECO:0007669"/>
    <property type="project" value="UniProtKB-ARBA"/>
</dbReference>
<protein>
    <recommendedName>
        <fullName evidence="1">NAD/GMP synthase domain-containing protein</fullName>
    </recommendedName>
</protein>
<accession>A0A382MCK1</accession>
<name>A0A382MCK1_9ZZZZ</name>
<dbReference type="PANTHER" id="PTHR43169">
    <property type="entry name" value="EXSB FAMILY PROTEIN"/>
    <property type="match status" value="1"/>
</dbReference>
<dbReference type="InterPro" id="IPR052188">
    <property type="entry name" value="Ni-pincer_cofactor_biosynth"/>
</dbReference>
<dbReference type="CDD" id="cd01990">
    <property type="entry name" value="LarE-like"/>
    <property type="match status" value="1"/>
</dbReference>
<dbReference type="EMBL" id="UINC01092122">
    <property type="protein sequence ID" value="SVC45437.1"/>
    <property type="molecule type" value="Genomic_DNA"/>
</dbReference>
<feature type="domain" description="NAD/GMP synthase" evidence="1">
    <location>
        <begin position="18"/>
        <end position="94"/>
    </location>
</feature>
<dbReference type="Gene3D" id="3.40.50.620">
    <property type="entry name" value="HUPs"/>
    <property type="match status" value="1"/>
</dbReference>
<dbReference type="PIRSF" id="PIRSF006661">
    <property type="entry name" value="PP-lp_UCP006661"/>
    <property type="match status" value="1"/>
</dbReference>
<dbReference type="InterPro" id="IPR005232">
    <property type="entry name" value="LarE"/>
</dbReference>
<dbReference type="SUPFAM" id="SSF52402">
    <property type="entry name" value="Adenine nucleotide alpha hydrolases-like"/>
    <property type="match status" value="1"/>
</dbReference>
<reference evidence="2" key="1">
    <citation type="submission" date="2018-05" db="EMBL/GenBank/DDBJ databases">
        <authorList>
            <person name="Lanie J.A."/>
            <person name="Ng W.-L."/>
            <person name="Kazmierczak K.M."/>
            <person name="Andrzejewski T.M."/>
            <person name="Davidsen T.M."/>
            <person name="Wayne K.J."/>
            <person name="Tettelin H."/>
            <person name="Glass J.I."/>
            <person name="Rusch D."/>
            <person name="Podicherti R."/>
            <person name="Tsui H.-C.T."/>
            <person name="Winkler M.E."/>
        </authorList>
    </citation>
    <scope>NUCLEOTIDE SEQUENCE</scope>
</reference>